<protein>
    <recommendedName>
        <fullName evidence="6">Yip1 domain-containing protein</fullName>
    </recommendedName>
</protein>
<dbReference type="Pfam" id="PF04893">
    <property type="entry name" value="Yip1"/>
    <property type="match status" value="1"/>
</dbReference>
<evidence type="ECO:0000256" key="2">
    <source>
        <dbReference type="ARBA" id="ARBA00022692"/>
    </source>
</evidence>
<feature type="domain" description="Yip1" evidence="6">
    <location>
        <begin position="14"/>
        <end position="230"/>
    </location>
</feature>
<dbReference type="AlphaFoldDB" id="A0A1E7ZFG5"/>
<proteinExistence type="predicted"/>
<reference evidence="7 8" key="1">
    <citation type="submission" date="2016-08" db="EMBL/GenBank/DDBJ databases">
        <authorList>
            <person name="Seilhamer J.J."/>
        </authorList>
    </citation>
    <scope>NUCLEOTIDE SEQUENCE [LARGE SCALE GENOMIC DNA]</scope>
    <source>
        <strain evidence="7 8">KCTC 42603</strain>
    </source>
</reference>
<evidence type="ECO:0000313" key="7">
    <source>
        <dbReference type="EMBL" id="OFC72247.1"/>
    </source>
</evidence>
<keyword evidence="4 5" id="KW-0472">Membrane</keyword>
<evidence type="ECO:0000256" key="1">
    <source>
        <dbReference type="ARBA" id="ARBA00004141"/>
    </source>
</evidence>
<feature type="transmembrane region" description="Helical" evidence="5">
    <location>
        <begin position="133"/>
        <end position="153"/>
    </location>
</feature>
<dbReference type="RefSeq" id="WP_070123668.1">
    <property type="nucleotide sequence ID" value="NZ_MDHN01000006.1"/>
</dbReference>
<dbReference type="EMBL" id="MDHN01000006">
    <property type="protein sequence ID" value="OFC72247.1"/>
    <property type="molecule type" value="Genomic_DNA"/>
</dbReference>
<sequence length="234" mass="26366">MSEVSNPFQAVNETFIRPNKVFAKLANTDNWSWVPFFIVMALALLPLYLFFQTIDFAWYSNYLADVQLGDVSPAEKQAYKDQLTLGMIKWSTLIGSFLGFLIINALVAGYLTFMTRNDEKSIQGFTDWYGMTWWTALPSIIPSLIALVLLVMADSHQIDPISLSPLSLAYIFGLEPTSAFFSLGQSIRLDMFWSYYLTAVALGQWTSFSTKKSWIVALAPGAVIYGIWLIFAIV</sequence>
<dbReference type="STRING" id="1656094.BFC18_04065"/>
<dbReference type="InterPro" id="IPR006977">
    <property type="entry name" value="Yip1_dom"/>
</dbReference>
<comment type="caution">
    <text evidence="7">The sequence shown here is derived from an EMBL/GenBank/DDBJ whole genome shotgun (WGS) entry which is preliminary data.</text>
</comment>
<keyword evidence="8" id="KW-1185">Reference proteome</keyword>
<gene>
    <name evidence="7" type="ORF">BFC18_04065</name>
</gene>
<keyword evidence="3 5" id="KW-1133">Transmembrane helix</keyword>
<keyword evidence="2 5" id="KW-0812">Transmembrane</keyword>
<evidence type="ECO:0000256" key="5">
    <source>
        <dbReference type="SAM" id="Phobius"/>
    </source>
</evidence>
<feature type="transmembrane region" description="Helical" evidence="5">
    <location>
        <begin position="90"/>
        <end position="113"/>
    </location>
</feature>
<feature type="transmembrane region" description="Helical" evidence="5">
    <location>
        <begin position="214"/>
        <end position="233"/>
    </location>
</feature>
<evidence type="ECO:0000313" key="8">
    <source>
        <dbReference type="Proteomes" id="UP000175691"/>
    </source>
</evidence>
<dbReference type="GO" id="GO:0016020">
    <property type="term" value="C:membrane"/>
    <property type="evidence" value="ECO:0007669"/>
    <property type="project" value="UniProtKB-SubCell"/>
</dbReference>
<comment type="subcellular location">
    <subcellularLocation>
        <location evidence="1">Membrane</location>
        <topology evidence="1">Multi-pass membrane protein</topology>
    </subcellularLocation>
</comment>
<organism evidence="7 8">
    <name type="scientific">Alteromonas confluentis</name>
    <dbReference type="NCBI Taxonomy" id="1656094"/>
    <lineage>
        <taxon>Bacteria</taxon>
        <taxon>Pseudomonadati</taxon>
        <taxon>Pseudomonadota</taxon>
        <taxon>Gammaproteobacteria</taxon>
        <taxon>Alteromonadales</taxon>
        <taxon>Alteromonadaceae</taxon>
        <taxon>Alteromonas/Salinimonas group</taxon>
        <taxon>Alteromonas</taxon>
    </lineage>
</organism>
<dbReference type="Proteomes" id="UP000175691">
    <property type="component" value="Unassembled WGS sequence"/>
</dbReference>
<accession>A0A1E7ZFG5</accession>
<feature type="transmembrane region" description="Helical" evidence="5">
    <location>
        <begin position="31"/>
        <end position="51"/>
    </location>
</feature>
<evidence type="ECO:0000256" key="3">
    <source>
        <dbReference type="ARBA" id="ARBA00022989"/>
    </source>
</evidence>
<evidence type="ECO:0000259" key="6">
    <source>
        <dbReference type="Pfam" id="PF04893"/>
    </source>
</evidence>
<name>A0A1E7ZFG5_9ALTE</name>
<dbReference type="OrthoDB" id="6272224at2"/>
<evidence type="ECO:0000256" key="4">
    <source>
        <dbReference type="ARBA" id="ARBA00023136"/>
    </source>
</evidence>